<organism evidence="1 2">
    <name type="scientific">Taxus chinensis</name>
    <name type="common">Chinese yew</name>
    <name type="synonym">Taxus wallichiana var. chinensis</name>
    <dbReference type="NCBI Taxonomy" id="29808"/>
    <lineage>
        <taxon>Eukaryota</taxon>
        <taxon>Viridiplantae</taxon>
        <taxon>Streptophyta</taxon>
        <taxon>Embryophyta</taxon>
        <taxon>Tracheophyta</taxon>
        <taxon>Spermatophyta</taxon>
        <taxon>Pinopsida</taxon>
        <taxon>Pinidae</taxon>
        <taxon>Conifers II</taxon>
        <taxon>Cupressales</taxon>
        <taxon>Taxaceae</taxon>
        <taxon>Taxus</taxon>
    </lineage>
</organism>
<evidence type="ECO:0000313" key="2">
    <source>
        <dbReference type="Proteomes" id="UP000824469"/>
    </source>
</evidence>
<name>A0AA38CNH4_TAXCH</name>
<accession>A0AA38CNH4</accession>
<gene>
    <name evidence="1" type="ORF">KI387_014735</name>
</gene>
<dbReference type="Proteomes" id="UP000824469">
    <property type="component" value="Unassembled WGS sequence"/>
</dbReference>
<feature type="non-terminal residue" evidence="1">
    <location>
        <position position="59"/>
    </location>
</feature>
<proteinExistence type="predicted"/>
<protein>
    <submittedName>
        <fullName evidence="1">Uncharacterized protein</fullName>
    </submittedName>
</protein>
<feature type="non-terminal residue" evidence="1">
    <location>
        <position position="1"/>
    </location>
</feature>
<evidence type="ECO:0000313" key="1">
    <source>
        <dbReference type="EMBL" id="KAH9303152.1"/>
    </source>
</evidence>
<keyword evidence="2" id="KW-1185">Reference proteome</keyword>
<sequence>FLLTTKICEELVYVCGRVDDMKSDLGLQMQVLIMSTLTFYISTRQDQHDMLIHHDQYDI</sequence>
<dbReference type="AlphaFoldDB" id="A0AA38CNH4"/>
<comment type="caution">
    <text evidence="1">The sequence shown here is derived from an EMBL/GenBank/DDBJ whole genome shotgun (WGS) entry which is preliminary data.</text>
</comment>
<reference evidence="1 2" key="1">
    <citation type="journal article" date="2021" name="Nat. Plants">
        <title>The Taxus genome provides insights into paclitaxel biosynthesis.</title>
        <authorList>
            <person name="Xiong X."/>
            <person name="Gou J."/>
            <person name="Liao Q."/>
            <person name="Li Y."/>
            <person name="Zhou Q."/>
            <person name="Bi G."/>
            <person name="Li C."/>
            <person name="Du R."/>
            <person name="Wang X."/>
            <person name="Sun T."/>
            <person name="Guo L."/>
            <person name="Liang H."/>
            <person name="Lu P."/>
            <person name="Wu Y."/>
            <person name="Zhang Z."/>
            <person name="Ro D.K."/>
            <person name="Shang Y."/>
            <person name="Huang S."/>
            <person name="Yan J."/>
        </authorList>
    </citation>
    <scope>NUCLEOTIDE SEQUENCE [LARGE SCALE GENOMIC DNA]</scope>
    <source>
        <strain evidence="1">Ta-2019</strain>
    </source>
</reference>
<dbReference type="EMBL" id="JAHRHJ020000009">
    <property type="protein sequence ID" value="KAH9303152.1"/>
    <property type="molecule type" value="Genomic_DNA"/>
</dbReference>